<reference evidence="1 2" key="1">
    <citation type="journal article" date="2014" name="Mol. Plant">
        <title>Chromosome Scale Genome Assembly and Transcriptome Profiling of Nannochloropsis gaditana in Nitrogen Depletion.</title>
        <authorList>
            <person name="Corteggiani Carpinelli E."/>
            <person name="Telatin A."/>
            <person name="Vitulo N."/>
            <person name="Forcato C."/>
            <person name="D'Angelo M."/>
            <person name="Schiavon R."/>
            <person name="Vezzi A."/>
            <person name="Giacometti G.M."/>
            <person name="Morosinotto T."/>
            <person name="Valle G."/>
        </authorList>
    </citation>
    <scope>NUCLEOTIDE SEQUENCE [LARGE SCALE GENOMIC DNA]</scope>
    <source>
        <strain evidence="1 2">B-31</strain>
    </source>
</reference>
<sequence>MCGIQIKSEVKKEEILEKYWETIKCEVRTLRNHINNRIRNGMSLSKNVAVLFLELIGDANNRGLKDMTDEENTDFGRLLKDLLNTIHRKEPAHDRKRRRGLRDTKRILKRSSSGLWHGNSEGGILRSCGTAS</sequence>
<dbReference type="EMBL" id="AZIL01000872">
    <property type="protein sequence ID" value="EWM25624.1"/>
    <property type="molecule type" value="Genomic_DNA"/>
</dbReference>
<evidence type="ECO:0000313" key="2">
    <source>
        <dbReference type="Proteomes" id="UP000019335"/>
    </source>
</evidence>
<organism evidence="1 2">
    <name type="scientific">Nannochloropsis gaditana</name>
    <dbReference type="NCBI Taxonomy" id="72520"/>
    <lineage>
        <taxon>Eukaryota</taxon>
        <taxon>Sar</taxon>
        <taxon>Stramenopiles</taxon>
        <taxon>Ochrophyta</taxon>
        <taxon>Eustigmatophyceae</taxon>
        <taxon>Eustigmatales</taxon>
        <taxon>Monodopsidaceae</taxon>
        <taxon>Nannochloropsis</taxon>
    </lineage>
</organism>
<proteinExistence type="predicted"/>
<dbReference type="Proteomes" id="UP000019335">
    <property type="component" value="Chromosome 11"/>
</dbReference>
<evidence type="ECO:0000313" key="1">
    <source>
        <dbReference type="EMBL" id="EWM25624.1"/>
    </source>
</evidence>
<name>W7TZ07_9STRA</name>
<protein>
    <submittedName>
        <fullName evidence="1">Uncharacterized protein</fullName>
    </submittedName>
</protein>
<dbReference type="AlphaFoldDB" id="W7TZ07"/>
<gene>
    <name evidence="1" type="ORF">Naga_100542g1</name>
</gene>
<accession>W7TZ07</accession>
<keyword evidence="2" id="KW-1185">Reference proteome</keyword>
<comment type="caution">
    <text evidence="1">The sequence shown here is derived from an EMBL/GenBank/DDBJ whole genome shotgun (WGS) entry which is preliminary data.</text>
</comment>